<feature type="region of interest" description="Disordered" evidence="14">
    <location>
        <begin position="324"/>
        <end position="364"/>
    </location>
</feature>
<dbReference type="InterPro" id="IPR028207">
    <property type="entry name" value="DNA_pol_B_palm_palm"/>
</dbReference>
<keyword evidence="10" id="KW-0234">DNA repair</keyword>
<feature type="domain" description="BRCT" evidence="15">
    <location>
        <begin position="35"/>
        <end position="131"/>
    </location>
</feature>
<evidence type="ECO:0000256" key="11">
    <source>
        <dbReference type="ARBA" id="ARBA00023239"/>
    </source>
</evidence>
<feature type="compositionally biased region" description="Basic and acidic residues" evidence="14">
    <location>
        <begin position="1"/>
        <end position="10"/>
    </location>
</feature>
<dbReference type="Gene3D" id="3.40.50.10190">
    <property type="entry name" value="BRCT domain"/>
    <property type="match status" value="1"/>
</dbReference>
<dbReference type="PRINTS" id="PR00870">
    <property type="entry name" value="DNAPOLXBETA"/>
</dbReference>
<evidence type="ECO:0000256" key="1">
    <source>
        <dbReference type="ARBA" id="ARBA00001936"/>
    </source>
</evidence>
<comment type="cofactor">
    <cofactor evidence="1">
        <name>Mn(2+)</name>
        <dbReference type="ChEBI" id="CHEBI:29035"/>
    </cofactor>
</comment>
<dbReference type="Pfam" id="PF14791">
    <property type="entry name" value="DNA_pol_B_thumb"/>
    <property type="match status" value="1"/>
</dbReference>
<dbReference type="Pfam" id="PF14792">
    <property type="entry name" value="DNA_pol_B_palm"/>
    <property type="match status" value="1"/>
</dbReference>
<dbReference type="GO" id="GO:0003677">
    <property type="term" value="F:DNA binding"/>
    <property type="evidence" value="ECO:0007669"/>
    <property type="project" value="InterPro"/>
</dbReference>
<evidence type="ECO:0000259" key="15">
    <source>
        <dbReference type="PROSITE" id="PS50172"/>
    </source>
</evidence>
<dbReference type="InterPro" id="IPR043519">
    <property type="entry name" value="NT_sf"/>
</dbReference>
<dbReference type="InterPro" id="IPR022312">
    <property type="entry name" value="DNA_pol_X"/>
</dbReference>
<name>A0A8X6M4H6_TRICU</name>
<sequence length="1378" mass="155864">MPKHTKDISRVKLKKASERHRAKPIPLKCRTPEEPTNQIFENMCIYIHPINITDSRLKVLHSLINKNRGKVTSEPDDQTTHVLVDDSISSAKLCHALGWEIYPPHMNVLLVGWLSASIGANRCLEIEDYEIPCTHSPTFVREQEHVDAIEGDEDIRNRENEVKHKENCDYPSDLSKESESETASFDSIVADVTSYDDGKYEDETSCDDDWIRVPPLVPVIPLCDQITLPPFTDFKSALQAHTSDSLSNETPNTPPPQQTDTLAARLRRIRIRRIPEHLRMPGESTIYVDLNNENLPEKISDEQITTEAHKQIVKCDTNFITNEMKTNNADDKNKLSESKEPPSKEVPLSAEEEAEETRRGKKRSWRVSAYEDNITTYDNERLNTESILEFSDSKEGKEISLDVFSPNEKFDMNYVNENDQNLKMRVEVEGAISEQVVSGLFEKKSTSEFTKEIHQVENTPEEIVSEILLQITEDVSKVIEEVCAESKITIAKTMNENVMNVSQFDKIDKIEVKRANVETESENMDISEPEVTIKSESFQNESIDNYACIIVDVRSVAKGVKNIFEPEAKNKNESVDGNIINIVHPTSTNKDEIKIANVETMDENKMDISLQETLGNEVKIASMENMNGNKMDISLLGKQNLNEIEIVDVETVDVNKIGNSVLELQNGNEIKIASVAVDKSKNNSLPEKMNDIENVIASTETVDEHKKHISMPKATNGKKNNMDGIKDILIPEATNENENNTMDEIKKDILIPDSTDGTAGENKKDILIPEATNKNENNTMDGIKKDILMPEATNGIVVENKRKISITEAIDVNDNRTVNKGKDISVPEATNGNENKVTSIKTVDENQMDVSLLETIDENEVRTVFVESMSKNLISISQDENALEPSLGERMNIKSKNSAKRLKFDTGNAELYVFQSSQSSIVPIAAPYPMHVYCSLEGESPIPPCLSNDEMNFQVEESKIFETVKPHNENQNSGAISEVTNNKNESLCIDSQCKELENITEPRSCSRPDIRGPNIFFPFPISKPSTSQTSDNSASFNKPSDPKYFLYSDSPNVGIIKKLQLLHDGFKKCKDIWRVHAYDRAISLLGRYPKEIESFEEVASIGNMSKKIALKIWCIKQTGELNEIEEICNKRWPEARKLLTKAWGISPRIAFKLYIEGNVTIQDAFKKSCLLSRIQRIGLGYYRDLRSKMCQEEATTILKTVVKIIFDVGSGIQCDACSSLRRKKKVISNISILVTLIGECQNNHQLLPDIVAKLHRLGYIADDIIRHYENGNQTKYVGIFRFNKSSKYRRLEITVCPEDEHACAIMSLTGTSYFNRAIRQWAARKEMLLDEHSLRIRLLDIGGGTSAVTRLYTPDEASIFRYLQLPYRTPEQRDRIIM</sequence>
<dbReference type="SUPFAM" id="SSF47802">
    <property type="entry name" value="DNA polymerase beta, N-terminal domain-like"/>
    <property type="match status" value="1"/>
</dbReference>
<dbReference type="Proteomes" id="UP000887116">
    <property type="component" value="Unassembled WGS sequence"/>
</dbReference>
<keyword evidence="6" id="KW-0548">Nucleotidyltransferase</keyword>
<keyword evidence="7" id="KW-0235">DNA replication</keyword>
<feature type="active site" description="Nucleophile; Schiff-base intermediate with DNA; for 5'-dRP lyase activity" evidence="13">
    <location>
        <position position="1111"/>
    </location>
</feature>
<dbReference type="GO" id="GO:0006303">
    <property type="term" value="P:double-strand break repair via nonhomologous end joining"/>
    <property type="evidence" value="ECO:0007669"/>
    <property type="project" value="TreeGrafter"/>
</dbReference>
<dbReference type="InterPro" id="IPR002008">
    <property type="entry name" value="DNA_pol_X_beta-like"/>
</dbReference>
<dbReference type="PRINTS" id="PR00869">
    <property type="entry name" value="DNAPOLX"/>
</dbReference>
<evidence type="ECO:0000256" key="5">
    <source>
        <dbReference type="ARBA" id="ARBA00022679"/>
    </source>
</evidence>
<comment type="catalytic activity">
    <reaction evidence="12">
        <text>DNA(n) + a 2'-deoxyribonucleoside 5'-triphosphate = DNA(n+1) + diphosphate</text>
        <dbReference type="Rhea" id="RHEA:22508"/>
        <dbReference type="Rhea" id="RHEA-COMP:17339"/>
        <dbReference type="Rhea" id="RHEA-COMP:17340"/>
        <dbReference type="ChEBI" id="CHEBI:33019"/>
        <dbReference type="ChEBI" id="CHEBI:61560"/>
        <dbReference type="ChEBI" id="CHEBI:173112"/>
        <dbReference type="EC" id="2.7.7.7"/>
    </reaction>
</comment>
<keyword evidence="4" id="KW-0237">DNA synthesis</keyword>
<keyword evidence="11" id="KW-0456">Lyase</keyword>
<evidence type="ECO:0000256" key="2">
    <source>
        <dbReference type="ARBA" id="ARBA00012417"/>
    </source>
</evidence>
<keyword evidence="9" id="KW-0239">DNA-directed DNA polymerase</keyword>
<dbReference type="SUPFAM" id="SSF81301">
    <property type="entry name" value="Nucleotidyltransferase"/>
    <property type="match status" value="1"/>
</dbReference>
<feature type="region of interest" description="Disordered" evidence="14">
    <location>
        <begin position="240"/>
        <end position="261"/>
    </location>
</feature>
<evidence type="ECO:0000256" key="13">
    <source>
        <dbReference type="PIRSR" id="PIRSR622312-50"/>
    </source>
</evidence>
<evidence type="ECO:0000256" key="10">
    <source>
        <dbReference type="ARBA" id="ARBA00023204"/>
    </source>
</evidence>
<dbReference type="GO" id="GO:0016829">
    <property type="term" value="F:lyase activity"/>
    <property type="evidence" value="ECO:0007669"/>
    <property type="project" value="UniProtKB-KW"/>
</dbReference>
<evidence type="ECO:0000256" key="12">
    <source>
        <dbReference type="ARBA" id="ARBA00049244"/>
    </source>
</evidence>
<protein>
    <recommendedName>
        <fullName evidence="3">DNA polymerase lambda</fullName>
        <ecNumber evidence="2">2.7.7.7</ecNumber>
    </recommendedName>
</protein>
<evidence type="ECO:0000256" key="3">
    <source>
        <dbReference type="ARBA" id="ARBA00016513"/>
    </source>
</evidence>
<dbReference type="PANTHER" id="PTHR11276">
    <property type="entry name" value="DNA POLYMERASE TYPE-X FAMILY MEMBER"/>
    <property type="match status" value="1"/>
</dbReference>
<dbReference type="Pfam" id="PF00533">
    <property type="entry name" value="BRCT"/>
    <property type="match status" value="1"/>
</dbReference>
<proteinExistence type="predicted"/>
<dbReference type="Gene3D" id="3.30.460.10">
    <property type="entry name" value="Beta Polymerase, domain 2"/>
    <property type="match status" value="1"/>
</dbReference>
<dbReference type="Pfam" id="PF14716">
    <property type="entry name" value="HHH_8"/>
    <property type="match status" value="1"/>
</dbReference>
<keyword evidence="8" id="KW-0227">DNA damage</keyword>
<dbReference type="OrthoDB" id="6436878at2759"/>
<evidence type="ECO:0000256" key="8">
    <source>
        <dbReference type="ARBA" id="ARBA00022763"/>
    </source>
</evidence>
<keyword evidence="5" id="KW-0808">Transferase</keyword>
<dbReference type="InterPro" id="IPR001357">
    <property type="entry name" value="BRCT_dom"/>
</dbReference>
<feature type="compositionally biased region" description="Basic and acidic residues" evidence="14">
    <location>
        <begin position="161"/>
        <end position="179"/>
    </location>
</feature>
<feature type="compositionally biased region" description="Basic residues" evidence="14">
    <location>
        <begin position="11"/>
        <end position="21"/>
    </location>
</feature>
<organism evidence="16 17">
    <name type="scientific">Trichonephila clavata</name>
    <name type="common">Joro spider</name>
    <name type="synonym">Nephila clavata</name>
    <dbReference type="NCBI Taxonomy" id="2740835"/>
    <lineage>
        <taxon>Eukaryota</taxon>
        <taxon>Metazoa</taxon>
        <taxon>Ecdysozoa</taxon>
        <taxon>Arthropoda</taxon>
        <taxon>Chelicerata</taxon>
        <taxon>Arachnida</taxon>
        <taxon>Araneae</taxon>
        <taxon>Araneomorphae</taxon>
        <taxon>Entelegynae</taxon>
        <taxon>Araneoidea</taxon>
        <taxon>Nephilidae</taxon>
        <taxon>Trichonephila</taxon>
    </lineage>
</organism>
<dbReference type="Gene3D" id="1.10.150.20">
    <property type="entry name" value="5' to 3' exonuclease, C-terminal subdomain"/>
    <property type="match status" value="1"/>
</dbReference>
<dbReference type="InterPro" id="IPR029398">
    <property type="entry name" value="PolB_thumb"/>
</dbReference>
<evidence type="ECO:0000256" key="14">
    <source>
        <dbReference type="SAM" id="MobiDB-lite"/>
    </source>
</evidence>
<comment type="caution">
    <text evidence="16">The sequence shown here is derived from an EMBL/GenBank/DDBJ whole genome shotgun (WGS) entry which is preliminary data.</text>
</comment>
<keyword evidence="17" id="KW-1185">Reference proteome</keyword>
<dbReference type="PANTHER" id="PTHR11276:SF28">
    <property type="entry name" value="DNA POLYMERASE LAMBDA"/>
    <property type="match status" value="1"/>
</dbReference>
<evidence type="ECO:0000313" key="16">
    <source>
        <dbReference type="EMBL" id="GFR33821.1"/>
    </source>
</evidence>
<dbReference type="EMBL" id="BMAO01009854">
    <property type="protein sequence ID" value="GFR33821.1"/>
    <property type="molecule type" value="Genomic_DNA"/>
</dbReference>
<dbReference type="SUPFAM" id="SSF52113">
    <property type="entry name" value="BRCT domain"/>
    <property type="match status" value="1"/>
</dbReference>
<feature type="compositionally biased region" description="Basic and acidic residues" evidence="14">
    <location>
        <begin position="328"/>
        <end position="343"/>
    </location>
</feature>
<accession>A0A8X6M4H6</accession>
<evidence type="ECO:0000313" key="17">
    <source>
        <dbReference type="Proteomes" id="UP000887116"/>
    </source>
</evidence>
<dbReference type="InterPro" id="IPR037160">
    <property type="entry name" value="DNA_Pol_thumb_sf"/>
</dbReference>
<evidence type="ECO:0000256" key="9">
    <source>
        <dbReference type="ARBA" id="ARBA00022932"/>
    </source>
</evidence>
<dbReference type="CDD" id="cd00141">
    <property type="entry name" value="NT_POLXc"/>
    <property type="match status" value="1"/>
</dbReference>
<dbReference type="Gene3D" id="3.30.210.10">
    <property type="entry name" value="DNA polymerase, thumb domain"/>
    <property type="match status" value="1"/>
</dbReference>
<dbReference type="GO" id="GO:0003887">
    <property type="term" value="F:DNA-directed DNA polymerase activity"/>
    <property type="evidence" value="ECO:0007669"/>
    <property type="project" value="UniProtKB-KW"/>
</dbReference>
<dbReference type="InterPro" id="IPR002054">
    <property type="entry name" value="DNA-dir_DNA_pol_X"/>
</dbReference>
<dbReference type="InterPro" id="IPR036420">
    <property type="entry name" value="BRCT_dom_sf"/>
</dbReference>
<gene>
    <name evidence="16" type="primary">POLL</name>
    <name evidence="16" type="ORF">TNCT_351251</name>
</gene>
<evidence type="ECO:0000256" key="6">
    <source>
        <dbReference type="ARBA" id="ARBA00022695"/>
    </source>
</evidence>
<evidence type="ECO:0000256" key="4">
    <source>
        <dbReference type="ARBA" id="ARBA00022634"/>
    </source>
</evidence>
<dbReference type="InterPro" id="IPR027421">
    <property type="entry name" value="DNA_pol_lamdba_lyase_dom_sf"/>
</dbReference>
<evidence type="ECO:0000256" key="7">
    <source>
        <dbReference type="ARBA" id="ARBA00022705"/>
    </source>
</evidence>
<feature type="region of interest" description="Disordered" evidence="14">
    <location>
        <begin position="1"/>
        <end position="21"/>
    </location>
</feature>
<dbReference type="EC" id="2.7.7.7" evidence="2"/>
<dbReference type="GO" id="GO:0005634">
    <property type="term" value="C:nucleus"/>
    <property type="evidence" value="ECO:0007669"/>
    <property type="project" value="TreeGrafter"/>
</dbReference>
<dbReference type="PROSITE" id="PS50172">
    <property type="entry name" value="BRCT"/>
    <property type="match status" value="1"/>
</dbReference>
<dbReference type="InterPro" id="IPR010996">
    <property type="entry name" value="HHH_MUS81"/>
</dbReference>
<reference evidence="16" key="1">
    <citation type="submission" date="2020-07" db="EMBL/GenBank/DDBJ databases">
        <title>Multicomponent nature underlies the extraordinary mechanical properties of spider dragline silk.</title>
        <authorList>
            <person name="Kono N."/>
            <person name="Nakamura H."/>
            <person name="Mori M."/>
            <person name="Yoshida Y."/>
            <person name="Ohtoshi R."/>
            <person name="Malay A.D."/>
            <person name="Moran D.A.P."/>
            <person name="Tomita M."/>
            <person name="Numata K."/>
            <person name="Arakawa K."/>
        </authorList>
    </citation>
    <scope>NUCLEOTIDE SEQUENCE</scope>
</reference>
<dbReference type="SMART" id="SM00483">
    <property type="entry name" value="POLXc"/>
    <property type="match status" value="1"/>
</dbReference>
<dbReference type="Gene3D" id="1.10.150.110">
    <property type="entry name" value="DNA polymerase beta, N-terminal domain-like"/>
    <property type="match status" value="1"/>
</dbReference>
<feature type="compositionally biased region" description="Polar residues" evidence="14">
    <location>
        <begin position="240"/>
        <end position="249"/>
    </location>
</feature>
<feature type="region of interest" description="Disordered" evidence="14">
    <location>
        <begin position="161"/>
        <end position="185"/>
    </location>
</feature>
<dbReference type="SUPFAM" id="SSF81585">
    <property type="entry name" value="PsbU/PolX domain-like"/>
    <property type="match status" value="1"/>
</dbReference>